<dbReference type="RefSeq" id="XP_008075301.1">
    <property type="nucleotide sequence ID" value="XM_008077110.1"/>
</dbReference>
<feature type="compositionally biased region" description="Basic and acidic residues" evidence="2">
    <location>
        <begin position="203"/>
        <end position="217"/>
    </location>
</feature>
<feature type="compositionally biased region" description="Basic and acidic residues" evidence="2">
    <location>
        <begin position="224"/>
        <end position="234"/>
    </location>
</feature>
<dbReference type="AlphaFoldDB" id="L2GSX8"/>
<feature type="compositionally biased region" description="Basic and acidic residues" evidence="2">
    <location>
        <begin position="7"/>
        <end position="30"/>
    </location>
</feature>
<dbReference type="EMBL" id="GL877456">
    <property type="protein sequence ID" value="ELA46210.1"/>
    <property type="molecule type" value="Genomic_DNA"/>
</dbReference>
<dbReference type="PROSITE" id="PS51462">
    <property type="entry name" value="NUDIX"/>
    <property type="match status" value="1"/>
</dbReference>
<protein>
    <recommendedName>
        <fullName evidence="3">Nudix hydrolase domain-containing protein</fullName>
    </recommendedName>
</protein>
<dbReference type="SUPFAM" id="SSF55811">
    <property type="entry name" value="Nudix"/>
    <property type="match status" value="1"/>
</dbReference>
<dbReference type="InterPro" id="IPR015797">
    <property type="entry name" value="NUDIX_hydrolase-like_dom_sf"/>
</dbReference>
<sequence length="439" mass="49852">MSANSNNRERIEKDDVRERVKGGSPCKHDGTQVCKSRKSNMHSACRKSREGRKIKRSGNRRSENEPYLGEIAPFASSCEPIPAKQGKWPKEQQRMKTHTSDKREDELFATTREENCGEPLKRCVYIYSPVSKSSETKKSVVVDNIQVDEGIPDKKMHCINTDGVVRCESGMSDNSMHCMQKSNEQQADVAAESEMQPKKGKTKRSEKGEQRLNEKPKKGVASMENKKTGNGDKRAKSKSGAKNKALPKKVANIKRSSWDIKRTDPPSCYNIMSDVDALSYESSISIHKHEKEDIKEPSCYSYTLTYMKDLIVSLCIDNREILCSGVVPIMNNKVVMVYNSKGKLVLPKGLIEMTEEARDCAQREAWEEAGVEGTLSRRRFLVKDGIAWYVMEVKKIHECYFEDWRGRAVIRYSPKLNGMIKKKQIEVIKKGLAYAGIKY</sequence>
<feature type="region of interest" description="Disordered" evidence="2">
    <location>
        <begin position="1"/>
        <end position="105"/>
    </location>
</feature>
<dbReference type="GO" id="GO:0016787">
    <property type="term" value="F:hydrolase activity"/>
    <property type="evidence" value="ECO:0007669"/>
    <property type="project" value="UniProtKB-KW"/>
</dbReference>
<dbReference type="Gene3D" id="3.90.79.10">
    <property type="entry name" value="Nucleoside Triphosphate Pyrophosphohydrolase"/>
    <property type="match status" value="1"/>
</dbReference>
<keyword evidence="1" id="KW-0378">Hydrolase</keyword>
<feature type="region of interest" description="Disordered" evidence="2">
    <location>
        <begin position="176"/>
        <end position="249"/>
    </location>
</feature>
<feature type="compositionally biased region" description="Basic residues" evidence="2">
    <location>
        <begin position="235"/>
        <end position="247"/>
    </location>
</feature>
<feature type="compositionally biased region" description="Basic residues" evidence="2">
    <location>
        <begin position="35"/>
        <end position="59"/>
    </location>
</feature>
<feature type="domain" description="Nudix hydrolase" evidence="3">
    <location>
        <begin position="307"/>
        <end position="433"/>
    </location>
</feature>
<proteinExistence type="predicted"/>
<dbReference type="Pfam" id="PF00293">
    <property type="entry name" value="NUDIX"/>
    <property type="match status" value="1"/>
</dbReference>
<evidence type="ECO:0000313" key="5">
    <source>
        <dbReference type="Proteomes" id="UP000011081"/>
    </source>
</evidence>
<dbReference type="Proteomes" id="UP000011081">
    <property type="component" value="Unassembled WGS sequence"/>
</dbReference>
<dbReference type="GeneID" id="19880155"/>
<accession>L2GSX8</accession>
<name>L2GSX8_VAVCU</name>
<reference evidence="5" key="1">
    <citation type="submission" date="2011-03" db="EMBL/GenBank/DDBJ databases">
        <title>The genome sequence of Vavraia culicis strain floridensis.</title>
        <authorList>
            <consortium name="The Broad Institute Genome Sequencing Platform"/>
            <person name="Cuomo C."/>
            <person name="Becnel J."/>
            <person name="Sanscrainte N."/>
            <person name="Young S.K."/>
            <person name="Zeng Q."/>
            <person name="Gargeya S."/>
            <person name="Fitzgerald M."/>
            <person name="Haas B."/>
            <person name="Abouelleil A."/>
            <person name="Alvarado L."/>
            <person name="Arachchi H.M."/>
            <person name="Berlin A."/>
            <person name="Chapman S.B."/>
            <person name="Gearin G."/>
            <person name="Goldberg J."/>
            <person name="Griggs A."/>
            <person name="Gujja S."/>
            <person name="Hansen M."/>
            <person name="Heiman D."/>
            <person name="Howarth C."/>
            <person name="Larimer J."/>
            <person name="Lui A."/>
            <person name="MacDonald P.J.P."/>
            <person name="McCowen C."/>
            <person name="Montmayeur A."/>
            <person name="Murphy C."/>
            <person name="Neiman D."/>
            <person name="Pearson M."/>
            <person name="Priest M."/>
            <person name="Roberts A."/>
            <person name="Saif S."/>
            <person name="Shea T."/>
            <person name="Sisk P."/>
            <person name="Stolte C."/>
            <person name="Sykes S."/>
            <person name="Wortman J."/>
            <person name="Nusbaum C."/>
            <person name="Birren B."/>
        </authorList>
    </citation>
    <scope>NUCLEOTIDE SEQUENCE [LARGE SCALE GENOMIC DNA]</scope>
    <source>
        <strain evidence="5">floridensis</strain>
    </source>
</reference>
<dbReference type="InParanoid" id="L2GSX8"/>
<dbReference type="OrthoDB" id="2011998at2759"/>
<organism evidence="4 5">
    <name type="scientific">Vavraia culicis (isolate floridensis)</name>
    <name type="common">Microsporidian parasite</name>
    <dbReference type="NCBI Taxonomy" id="948595"/>
    <lineage>
        <taxon>Eukaryota</taxon>
        <taxon>Fungi</taxon>
        <taxon>Fungi incertae sedis</taxon>
        <taxon>Microsporidia</taxon>
        <taxon>Pleistophoridae</taxon>
        <taxon>Vavraia</taxon>
    </lineage>
</organism>
<dbReference type="HOGENOM" id="CLU_624378_0_0_1"/>
<evidence type="ECO:0000256" key="1">
    <source>
        <dbReference type="ARBA" id="ARBA00022801"/>
    </source>
</evidence>
<dbReference type="InterPro" id="IPR000086">
    <property type="entry name" value="NUDIX_hydrolase_dom"/>
</dbReference>
<dbReference type="InterPro" id="IPR020084">
    <property type="entry name" value="NUDIX_hydrolase_CS"/>
</dbReference>
<feature type="compositionally biased region" description="Basic and acidic residues" evidence="2">
    <location>
        <begin position="88"/>
        <end position="105"/>
    </location>
</feature>
<dbReference type="STRING" id="948595.L2GSX8"/>
<feature type="compositionally biased region" description="Polar residues" evidence="2">
    <location>
        <begin position="176"/>
        <end position="186"/>
    </location>
</feature>
<dbReference type="VEuPathDB" id="MicrosporidiaDB:VCUG_02291"/>
<dbReference type="PROSITE" id="PS00893">
    <property type="entry name" value="NUDIX_BOX"/>
    <property type="match status" value="1"/>
</dbReference>
<evidence type="ECO:0000256" key="2">
    <source>
        <dbReference type="SAM" id="MobiDB-lite"/>
    </source>
</evidence>
<keyword evidence="5" id="KW-1185">Reference proteome</keyword>
<gene>
    <name evidence="4" type="ORF">VCUG_02291</name>
</gene>
<evidence type="ECO:0000259" key="3">
    <source>
        <dbReference type="PROSITE" id="PS51462"/>
    </source>
</evidence>
<evidence type="ECO:0000313" key="4">
    <source>
        <dbReference type="EMBL" id="ELA46210.1"/>
    </source>
</evidence>